<evidence type="ECO:0000256" key="2">
    <source>
        <dbReference type="SAM" id="SignalP"/>
    </source>
</evidence>
<organism evidence="4 5">
    <name type="scientific">Flexivirga oryzae</name>
    <dbReference type="NCBI Taxonomy" id="1794944"/>
    <lineage>
        <taxon>Bacteria</taxon>
        <taxon>Bacillati</taxon>
        <taxon>Actinomycetota</taxon>
        <taxon>Actinomycetes</taxon>
        <taxon>Micrococcales</taxon>
        <taxon>Dermacoccaceae</taxon>
        <taxon>Flexivirga</taxon>
    </lineage>
</organism>
<dbReference type="PANTHER" id="PTHR35936">
    <property type="entry name" value="MEMBRANE-BOUND LYTIC MUREIN TRANSGLYCOSYLASE F"/>
    <property type="match status" value="1"/>
</dbReference>
<proteinExistence type="predicted"/>
<accession>A0A839NGT8</accession>
<dbReference type="PANTHER" id="PTHR35936:SF17">
    <property type="entry name" value="ARGININE-BINDING EXTRACELLULAR PROTEIN ARTP"/>
    <property type="match status" value="1"/>
</dbReference>
<evidence type="ECO:0000313" key="5">
    <source>
        <dbReference type="Proteomes" id="UP000559182"/>
    </source>
</evidence>
<protein>
    <submittedName>
        <fullName evidence="4">Polar amino acid transport system substrate-binding protein</fullName>
    </submittedName>
</protein>
<dbReference type="Proteomes" id="UP000559182">
    <property type="component" value="Unassembled WGS sequence"/>
</dbReference>
<evidence type="ECO:0000313" key="4">
    <source>
        <dbReference type="EMBL" id="MBB2894345.1"/>
    </source>
</evidence>
<sequence>MNTHSKYRSATRVRRGLSAFAVVGVTASLAACGSSSSGGSSPATAAGGGKDVAAAADYAAKITVDPAARKLLPKDVVKSGKLTLGTTQVTGTSGLPHAGIVDGKEVGLDLDIRAALAKKLGITWQVETGTFQTIIPGVQSGKYQVGQGNFGVTKEREKVVDFATYLNDGQAFIGSKSVKINKVKTLLDVCGLKVATTSGTTFQKLLTDFAPQCAAAGKKPYQVQYFSDTAPIYLGLQNGKVDVFFGPTLSQKVVVQKIPGTKYLGQVAQTPVGFVTARKSPIAPAITAAINDLIKDGTYAKIFAKWKVGSSVITKSQLNPTPTF</sequence>
<dbReference type="Gene3D" id="3.40.190.10">
    <property type="entry name" value="Periplasmic binding protein-like II"/>
    <property type="match status" value="2"/>
</dbReference>
<dbReference type="AlphaFoldDB" id="A0A839NGT8"/>
<gene>
    <name evidence="4" type="ORF">FHU39_004387</name>
</gene>
<evidence type="ECO:0000259" key="3">
    <source>
        <dbReference type="SMART" id="SM00062"/>
    </source>
</evidence>
<dbReference type="Pfam" id="PF00497">
    <property type="entry name" value="SBP_bac_3"/>
    <property type="match status" value="1"/>
</dbReference>
<evidence type="ECO:0000256" key="1">
    <source>
        <dbReference type="ARBA" id="ARBA00022729"/>
    </source>
</evidence>
<keyword evidence="1 2" id="KW-0732">Signal</keyword>
<name>A0A839NGT8_9MICO</name>
<dbReference type="RefSeq" id="WP_183322803.1">
    <property type="nucleotide sequence ID" value="NZ_JACHVQ010000005.1"/>
</dbReference>
<dbReference type="SMART" id="SM00062">
    <property type="entry name" value="PBPb"/>
    <property type="match status" value="1"/>
</dbReference>
<dbReference type="InterPro" id="IPR001638">
    <property type="entry name" value="Solute-binding_3/MltF_N"/>
</dbReference>
<feature type="domain" description="Solute-binding protein family 3/N-terminal" evidence="3">
    <location>
        <begin position="81"/>
        <end position="310"/>
    </location>
</feature>
<dbReference type="EMBL" id="JACHVQ010000005">
    <property type="protein sequence ID" value="MBB2894345.1"/>
    <property type="molecule type" value="Genomic_DNA"/>
</dbReference>
<keyword evidence="5" id="KW-1185">Reference proteome</keyword>
<dbReference type="PROSITE" id="PS51257">
    <property type="entry name" value="PROKAR_LIPOPROTEIN"/>
    <property type="match status" value="1"/>
</dbReference>
<comment type="caution">
    <text evidence="4">The sequence shown here is derived from an EMBL/GenBank/DDBJ whole genome shotgun (WGS) entry which is preliminary data.</text>
</comment>
<feature type="chain" id="PRO_5032315048" evidence="2">
    <location>
        <begin position="31"/>
        <end position="324"/>
    </location>
</feature>
<reference evidence="4 5" key="1">
    <citation type="submission" date="2020-08" db="EMBL/GenBank/DDBJ databases">
        <title>Sequencing the genomes of 1000 actinobacteria strains.</title>
        <authorList>
            <person name="Klenk H.-P."/>
        </authorList>
    </citation>
    <scope>NUCLEOTIDE SEQUENCE [LARGE SCALE GENOMIC DNA]</scope>
    <source>
        <strain evidence="4 5">DSM 105369</strain>
    </source>
</reference>
<dbReference type="SUPFAM" id="SSF53850">
    <property type="entry name" value="Periplasmic binding protein-like II"/>
    <property type="match status" value="1"/>
</dbReference>
<feature type="signal peptide" evidence="2">
    <location>
        <begin position="1"/>
        <end position="30"/>
    </location>
</feature>